<proteinExistence type="predicted"/>
<protein>
    <submittedName>
        <fullName evidence="1">Uncharacterized protein</fullName>
    </submittedName>
</protein>
<comment type="caution">
    <text evidence="1">The sequence shown here is derived from an EMBL/GenBank/DDBJ whole genome shotgun (WGS) entry which is preliminary data.</text>
</comment>
<gene>
    <name evidence="1" type="ORF">CDO81_12265</name>
</gene>
<name>A0A254N7J7_9BURK</name>
<evidence type="ECO:0000313" key="2">
    <source>
        <dbReference type="Proteomes" id="UP000197446"/>
    </source>
</evidence>
<organism evidence="1 2">
    <name type="scientific">Roseateles puraquae</name>
    <dbReference type="NCBI Taxonomy" id="431059"/>
    <lineage>
        <taxon>Bacteria</taxon>
        <taxon>Pseudomonadati</taxon>
        <taxon>Pseudomonadota</taxon>
        <taxon>Betaproteobacteria</taxon>
        <taxon>Burkholderiales</taxon>
        <taxon>Sphaerotilaceae</taxon>
        <taxon>Roseateles</taxon>
    </lineage>
</organism>
<sequence>MRRYVLGIGHKFEPQYILDYAVEMAWREDCRRQTEGTKTDALTRGLLSSHTSKWRGYFQGRIPSSRTDSVAQG</sequence>
<accession>A0A254N7J7</accession>
<dbReference type="Proteomes" id="UP000197446">
    <property type="component" value="Unassembled WGS sequence"/>
</dbReference>
<evidence type="ECO:0000313" key="1">
    <source>
        <dbReference type="EMBL" id="OWR03965.1"/>
    </source>
</evidence>
<keyword evidence="2" id="KW-1185">Reference proteome</keyword>
<dbReference type="EMBL" id="NISI01000004">
    <property type="protein sequence ID" value="OWR03965.1"/>
    <property type="molecule type" value="Genomic_DNA"/>
</dbReference>
<reference evidence="1 2" key="1">
    <citation type="journal article" date="2007" name="Int. J. Syst. Evol. Microbiol.">
        <title>Description of Pelomonas aquatica sp. nov. and Pelomonas puraquae sp. nov., isolated from industrial and haemodialysis water.</title>
        <authorList>
            <person name="Gomila M."/>
            <person name="Bowien B."/>
            <person name="Falsen E."/>
            <person name="Moore E.R."/>
            <person name="Lalucat J."/>
        </authorList>
    </citation>
    <scope>NUCLEOTIDE SEQUENCE [LARGE SCALE GENOMIC DNA]</scope>
    <source>
        <strain evidence="1 2">CCUG 52769</strain>
    </source>
</reference>
<dbReference type="AlphaFoldDB" id="A0A254N7J7"/>